<dbReference type="EMBL" id="QEAP01000028">
    <property type="protein sequence ID" value="TPX77103.1"/>
    <property type="molecule type" value="Genomic_DNA"/>
</dbReference>
<evidence type="ECO:0000256" key="4">
    <source>
        <dbReference type="ARBA" id="ARBA00023136"/>
    </source>
</evidence>
<dbReference type="PANTHER" id="PTHR13228:SF3">
    <property type="entry name" value="CONSERVED OLIGOMERIC GOLGI COMPLEX SUBUNIT 5"/>
    <property type="match status" value="1"/>
</dbReference>
<evidence type="ECO:0000256" key="1">
    <source>
        <dbReference type="ARBA" id="ARBA00004395"/>
    </source>
</evidence>
<organism evidence="8 9">
    <name type="scientific">Chytriomyces confervae</name>
    <dbReference type="NCBI Taxonomy" id="246404"/>
    <lineage>
        <taxon>Eukaryota</taxon>
        <taxon>Fungi</taxon>
        <taxon>Fungi incertae sedis</taxon>
        <taxon>Chytridiomycota</taxon>
        <taxon>Chytridiomycota incertae sedis</taxon>
        <taxon>Chytridiomycetes</taxon>
        <taxon>Chytridiales</taxon>
        <taxon>Chytriomycetaceae</taxon>
        <taxon>Chytriomyces</taxon>
    </lineage>
</organism>
<feature type="compositionally biased region" description="Low complexity" evidence="5">
    <location>
        <begin position="427"/>
        <end position="453"/>
    </location>
</feature>
<dbReference type="OrthoDB" id="18786at2759"/>
<dbReference type="InterPro" id="IPR019465">
    <property type="entry name" value="Cog5"/>
</dbReference>
<evidence type="ECO:0000256" key="2">
    <source>
        <dbReference type="ARBA" id="ARBA00020974"/>
    </source>
</evidence>
<evidence type="ECO:0000259" key="7">
    <source>
        <dbReference type="Pfam" id="PF20649"/>
    </source>
</evidence>
<evidence type="ECO:0000259" key="6">
    <source>
        <dbReference type="Pfam" id="PF10392"/>
    </source>
</evidence>
<dbReference type="STRING" id="246404.A0A507FLF9"/>
<proteinExistence type="predicted"/>
<reference evidence="8 9" key="1">
    <citation type="journal article" date="2019" name="Sci. Rep.">
        <title>Comparative genomics of chytrid fungi reveal insights into the obligate biotrophic and pathogenic lifestyle of Synchytrium endobioticum.</title>
        <authorList>
            <person name="van de Vossenberg B.T.L.H."/>
            <person name="Warris S."/>
            <person name="Nguyen H.D.T."/>
            <person name="van Gent-Pelzer M.P.E."/>
            <person name="Joly D.L."/>
            <person name="van de Geest H.C."/>
            <person name="Bonants P.J.M."/>
            <person name="Smith D.S."/>
            <person name="Levesque C.A."/>
            <person name="van der Lee T.A.J."/>
        </authorList>
    </citation>
    <scope>NUCLEOTIDE SEQUENCE [LARGE SCALE GENOMIC DNA]</scope>
    <source>
        <strain evidence="8 9">CBS 675.73</strain>
    </source>
</reference>
<dbReference type="AlphaFoldDB" id="A0A507FLF9"/>
<sequence length="872" mass="96595">MLQDSSGADPVQPATSAWLDTSALKESAGSCLESAALSLLTTLPEYSDFAQTDFDPDAYANRIIQAPEGKSFHRSDIASALSRLSFSLDHLNKQLHQQVAAHHEDLLEQVTGLDGLELALDSIKENLYSLNSSFNRVKSKIRDTYTQINTQTNELQLMQEGTEILRNVQRFLSLIQRLEMHMDEQPIGGAGLAKAATCVKEIETLMHECDLTGIDIIDPEIPKIGVSKDKILAMGDKQLLDGLHSQNQAEIASGLQVFYNIGLIGSKSKSVIDSMLDVISKETQTALSVQTLSKEIKDQHALTDKGKKGVEVVNISGPLYTSQLWKRLEALMDIVYEKTAKMYLLERVLSRKRDPLSHTAYLDHVAEGMDGNLVRYYWKAVSITFEKEIRSAVKSSSFFHQIFQIGYPKLLRLFHDLFIRLNVTTASSSPTGGSTSGKPGSSTVAGSGSSTSAKQGVFSPLSPTAEDGKYASEPTVLLKALASFEAAYLRESLARLLEPVNQAFPEKLASSSRAGSTRDDVEKLLRAISRELEISKFDSNLLKAVTKNASKAINMYAIRSEHLVATDSSVYVIPGTPSCTPSQLLNIEIINCLWTLAEGVWKIVDEFEDDHVVVLLNDSVEAVQKLIQSVAESLIAGITRDLELAIVKMHKEDFNNRLVSKGSASAGANGADQSLSQYVVELGSKLRWVQREIMARLNCGEDVKEWYKAVGTRVIDFFLRHASIIRPLNTEQGKLKLTTDMTQLEFALNQWIQPTSLKLEAAMGQSYKALRSFRQLLFLDLSQVGGVHHTADIPKVVVAHHLIVRAHPLIHLPVTAFGWNELQYSDWLDVHSEGEAVALLIQCLEMYMEDVRKKGGREYRVEFVAVRNFLTL</sequence>
<dbReference type="Pfam" id="PF10392">
    <property type="entry name" value="COG5_N"/>
    <property type="match status" value="1"/>
</dbReference>
<keyword evidence="9" id="KW-1185">Reference proteome</keyword>
<keyword evidence="3" id="KW-0333">Golgi apparatus</keyword>
<evidence type="ECO:0000313" key="8">
    <source>
        <dbReference type="EMBL" id="TPX77103.1"/>
    </source>
</evidence>
<comment type="subcellular location">
    <subcellularLocation>
        <location evidence="1">Golgi apparatus membrane</location>
        <topology evidence="1">Peripheral membrane protein</topology>
    </subcellularLocation>
</comment>
<dbReference type="GO" id="GO:0006891">
    <property type="term" value="P:intra-Golgi vesicle-mediated transport"/>
    <property type="evidence" value="ECO:0007669"/>
    <property type="project" value="InterPro"/>
</dbReference>
<feature type="domain" description="Conserved oligomeric Golgi complex subunit 5 N-terminal" evidence="6">
    <location>
        <begin position="47"/>
        <end position="178"/>
    </location>
</feature>
<dbReference type="Proteomes" id="UP000320333">
    <property type="component" value="Unassembled WGS sequence"/>
</dbReference>
<dbReference type="InterPro" id="IPR049176">
    <property type="entry name" value="COG5_N"/>
</dbReference>
<keyword evidence="4" id="KW-0472">Membrane</keyword>
<feature type="domain" description="Conserved oligomeric Golgi complex subunit 5 helical" evidence="7">
    <location>
        <begin position="211"/>
        <end position="418"/>
    </location>
</feature>
<dbReference type="InterPro" id="IPR048485">
    <property type="entry name" value="COG5_helical"/>
</dbReference>
<evidence type="ECO:0000313" key="9">
    <source>
        <dbReference type="Proteomes" id="UP000320333"/>
    </source>
</evidence>
<dbReference type="GO" id="GO:0017119">
    <property type="term" value="C:Golgi transport complex"/>
    <property type="evidence" value="ECO:0007669"/>
    <property type="project" value="InterPro"/>
</dbReference>
<dbReference type="Pfam" id="PF20649">
    <property type="entry name" value="COG5_C"/>
    <property type="match status" value="1"/>
</dbReference>
<evidence type="ECO:0000256" key="3">
    <source>
        <dbReference type="ARBA" id="ARBA00023034"/>
    </source>
</evidence>
<gene>
    <name evidence="8" type="ORF">CcCBS67573_g01595</name>
</gene>
<evidence type="ECO:0000256" key="5">
    <source>
        <dbReference type="SAM" id="MobiDB-lite"/>
    </source>
</evidence>
<dbReference type="PANTHER" id="PTHR13228">
    <property type="entry name" value="CONSERVED OLIGOMERIC GOLGI COMPLEX COMPONENT 5"/>
    <property type="match status" value="1"/>
</dbReference>
<accession>A0A507FLF9</accession>
<feature type="region of interest" description="Disordered" evidence="5">
    <location>
        <begin position="427"/>
        <end position="458"/>
    </location>
</feature>
<dbReference type="GO" id="GO:0000139">
    <property type="term" value="C:Golgi membrane"/>
    <property type="evidence" value="ECO:0007669"/>
    <property type="project" value="UniProtKB-SubCell"/>
</dbReference>
<comment type="caution">
    <text evidence="8">The sequence shown here is derived from an EMBL/GenBank/DDBJ whole genome shotgun (WGS) entry which is preliminary data.</text>
</comment>
<protein>
    <recommendedName>
        <fullName evidence="2">Conserved oligomeric Golgi complex subunit 5</fullName>
    </recommendedName>
</protein>
<name>A0A507FLF9_9FUNG</name>